<organism evidence="4 5">
    <name type="scientific">Cytospora leucostoma</name>
    <dbReference type="NCBI Taxonomy" id="1230097"/>
    <lineage>
        <taxon>Eukaryota</taxon>
        <taxon>Fungi</taxon>
        <taxon>Dikarya</taxon>
        <taxon>Ascomycota</taxon>
        <taxon>Pezizomycotina</taxon>
        <taxon>Sordariomycetes</taxon>
        <taxon>Sordariomycetidae</taxon>
        <taxon>Diaporthales</taxon>
        <taxon>Cytosporaceae</taxon>
        <taxon>Cytospora</taxon>
    </lineage>
</organism>
<dbReference type="Proteomes" id="UP000285146">
    <property type="component" value="Unassembled WGS sequence"/>
</dbReference>
<dbReference type="InterPro" id="IPR015943">
    <property type="entry name" value="WD40/YVTN_repeat-like_dom_sf"/>
</dbReference>
<evidence type="ECO:0000256" key="3">
    <source>
        <dbReference type="SAM" id="Coils"/>
    </source>
</evidence>
<proteinExistence type="predicted"/>
<dbReference type="STRING" id="1230097.A0A423VXN9"/>
<dbReference type="OrthoDB" id="128867at2759"/>
<dbReference type="InterPro" id="IPR011044">
    <property type="entry name" value="Quino_amine_DH_bsu"/>
</dbReference>
<feature type="coiled-coil region" evidence="3">
    <location>
        <begin position="43"/>
        <end position="73"/>
    </location>
</feature>
<protein>
    <recommendedName>
        <fullName evidence="6">Myocyte-specific enhancer factor 2d</fullName>
    </recommendedName>
</protein>
<evidence type="ECO:0000313" key="5">
    <source>
        <dbReference type="Proteomes" id="UP000285146"/>
    </source>
</evidence>
<dbReference type="InterPro" id="IPR052254">
    <property type="entry name" value="CUL4-DDB1_E3_ligase_receptor"/>
</dbReference>
<keyword evidence="3" id="KW-0175">Coiled coil</keyword>
<keyword evidence="2" id="KW-0677">Repeat</keyword>
<keyword evidence="1" id="KW-0853">WD repeat</keyword>
<evidence type="ECO:0000256" key="1">
    <source>
        <dbReference type="ARBA" id="ARBA00022574"/>
    </source>
</evidence>
<keyword evidence="5" id="KW-1185">Reference proteome</keyword>
<dbReference type="PANTHER" id="PTHR44472:SF1">
    <property type="entry name" value="DDB1 AND CUL4 ASSOCIATED FACTOR 4"/>
    <property type="match status" value="1"/>
</dbReference>
<dbReference type="SUPFAM" id="SSF50969">
    <property type="entry name" value="YVTN repeat-like/Quinoprotein amine dehydrogenase"/>
    <property type="match status" value="1"/>
</dbReference>
<dbReference type="AlphaFoldDB" id="A0A423VXN9"/>
<reference evidence="4 5" key="1">
    <citation type="submission" date="2015-09" db="EMBL/GenBank/DDBJ databases">
        <title>Host preference determinants of Valsa canker pathogens revealed by comparative genomics.</title>
        <authorList>
            <person name="Yin Z."/>
            <person name="Huang L."/>
        </authorList>
    </citation>
    <scope>NUCLEOTIDE SEQUENCE [LARGE SCALE GENOMIC DNA]</scope>
    <source>
        <strain evidence="4 5">SXYLt</strain>
    </source>
</reference>
<evidence type="ECO:0008006" key="6">
    <source>
        <dbReference type="Google" id="ProtNLM"/>
    </source>
</evidence>
<dbReference type="Gene3D" id="2.130.10.10">
    <property type="entry name" value="YVTN repeat-like/Quinoprotein amine dehydrogenase"/>
    <property type="match status" value="1"/>
</dbReference>
<dbReference type="GO" id="GO:0080008">
    <property type="term" value="C:Cul4-RING E3 ubiquitin ligase complex"/>
    <property type="evidence" value="ECO:0007669"/>
    <property type="project" value="TreeGrafter"/>
</dbReference>
<dbReference type="PANTHER" id="PTHR44472">
    <property type="entry name" value="DDB1- AND CUL4-ASSOCIATED FACTOR 4-RELATED"/>
    <property type="match status" value="1"/>
</dbReference>
<accession>A0A423VXN9</accession>
<name>A0A423VXN9_9PEZI</name>
<dbReference type="InParanoid" id="A0A423VXN9"/>
<evidence type="ECO:0000256" key="2">
    <source>
        <dbReference type="ARBA" id="ARBA00022737"/>
    </source>
</evidence>
<gene>
    <name evidence="4" type="ORF">VPNG_08759</name>
</gene>
<comment type="caution">
    <text evidence="4">The sequence shown here is derived from an EMBL/GenBank/DDBJ whole genome shotgun (WGS) entry which is preliminary data.</text>
</comment>
<evidence type="ECO:0000313" key="4">
    <source>
        <dbReference type="EMBL" id="ROV95798.1"/>
    </source>
</evidence>
<dbReference type="EMBL" id="LKEB01000070">
    <property type="protein sequence ID" value="ROV95798.1"/>
    <property type="molecule type" value="Genomic_DNA"/>
</dbReference>
<sequence length="533" mass="59196">MPVPSRSGAMIREIPGFYYDEEKQRYFKIESGSTAPSTAAWSIDSVKKRKAEKELAKQEKKRQERTKDLIKRSSALAHPQTGGRLVREFGIVDPELPVKSWAAGLRERGDIRFVTHRRSDDRPNISCMIINGDDEASGLGAAYAVPDSHHVVGKYIPTDKNDQINFAITDEMRASNLGNMRVEAIHMDEITSMAYHKSSNSVIIAALSPSGPSGAIQSQVCIFHPRPSEGLIEDRDSRWYYRQEFGDRKPAWLLGACEHRLLFTSPVRGLTINSVRTFSKSPPGHLDGLVATSHGIMRLDGDNGTEDLRWVTPEPRSRNYNHDMPRHVFSVDYHPSSPGHVFYAGSRDGRIHRIDMRTPLRHDSDWDWWRHRSAVAHVRCLDDNQILAAGPINAMAIYDVRWGSRRGPRGDGNPAQEASQPVVRFPGYKNNAHLKIGLDVTHDVGGVGGLGCGGVVAAGLDDGTVGVFSLRTGRRLGAGDVDDARKLRATAGGVVKAIQFEKMPWERETSLFVGVGDVVKKFSFGVDDDEEEW</sequence>